<keyword evidence="5" id="KW-1185">Reference proteome</keyword>
<dbReference type="PANTHER" id="PTHR12598">
    <property type="entry name" value="COPPER HOMEOSTASIS PROTEIN CUTC"/>
    <property type="match status" value="1"/>
</dbReference>
<comment type="similarity">
    <text evidence="1 2">Belongs to the CutC family.</text>
</comment>
<dbReference type="SUPFAM" id="SSF110395">
    <property type="entry name" value="CutC-like"/>
    <property type="match status" value="1"/>
</dbReference>
<organism evidence="4 5">
    <name type="scientific">Luteibacter rhizovicinus</name>
    <dbReference type="NCBI Taxonomy" id="242606"/>
    <lineage>
        <taxon>Bacteria</taxon>
        <taxon>Pseudomonadati</taxon>
        <taxon>Pseudomonadota</taxon>
        <taxon>Gammaproteobacteria</taxon>
        <taxon>Lysobacterales</taxon>
        <taxon>Rhodanobacteraceae</taxon>
        <taxon>Luteibacter</taxon>
    </lineage>
</organism>
<comment type="caution">
    <text evidence="2">Once thought to be involved in copper homeostasis, experiments in E.coli have shown this is not the case.</text>
</comment>
<comment type="subcellular location">
    <subcellularLocation>
        <location evidence="2">Cytoplasm</location>
    </subcellularLocation>
</comment>
<reference evidence="4 5" key="1">
    <citation type="submission" date="2019-03" db="EMBL/GenBank/DDBJ databases">
        <title>Above-ground endophytic microbial communities from plants in different locations in the United States.</title>
        <authorList>
            <person name="Frank C."/>
        </authorList>
    </citation>
    <scope>NUCLEOTIDE SEQUENCE [LARGE SCALE GENOMIC DNA]</scope>
    <source>
        <strain evidence="4 5">LP_13_YM</strain>
    </source>
</reference>
<dbReference type="Proteomes" id="UP000295645">
    <property type="component" value="Unassembled WGS sequence"/>
</dbReference>
<evidence type="ECO:0000256" key="3">
    <source>
        <dbReference type="SAM" id="MobiDB-lite"/>
    </source>
</evidence>
<evidence type="ECO:0000313" key="4">
    <source>
        <dbReference type="EMBL" id="TCV97520.1"/>
    </source>
</evidence>
<dbReference type="HAMAP" id="MF_00795">
    <property type="entry name" value="CutC"/>
    <property type="match status" value="1"/>
</dbReference>
<protein>
    <recommendedName>
        <fullName evidence="2">PF03932 family protein CutC</fullName>
    </recommendedName>
</protein>
<dbReference type="EMBL" id="SMCS01000001">
    <property type="protein sequence ID" value="TCV97520.1"/>
    <property type="molecule type" value="Genomic_DNA"/>
</dbReference>
<dbReference type="Gene3D" id="3.20.20.380">
    <property type="entry name" value="Copper homeostasis (CutC) domain"/>
    <property type="match status" value="1"/>
</dbReference>
<dbReference type="InterPro" id="IPR036822">
    <property type="entry name" value="CutC-like_dom_sf"/>
</dbReference>
<evidence type="ECO:0000256" key="2">
    <source>
        <dbReference type="HAMAP-Rule" id="MF_00795"/>
    </source>
</evidence>
<dbReference type="FunFam" id="3.20.20.380:FF:000001">
    <property type="entry name" value="Copper homeostasis protein CutC"/>
    <property type="match status" value="1"/>
</dbReference>
<gene>
    <name evidence="2" type="primary">cutC</name>
    <name evidence="4" type="ORF">EC912_101535</name>
</gene>
<evidence type="ECO:0000256" key="1">
    <source>
        <dbReference type="ARBA" id="ARBA00007768"/>
    </source>
</evidence>
<comment type="caution">
    <text evidence="4">The sequence shown here is derived from an EMBL/GenBank/DDBJ whole genome shotgun (WGS) entry which is preliminary data.</text>
</comment>
<dbReference type="GO" id="GO:0005507">
    <property type="term" value="F:copper ion binding"/>
    <property type="evidence" value="ECO:0007669"/>
    <property type="project" value="TreeGrafter"/>
</dbReference>
<dbReference type="Pfam" id="PF03932">
    <property type="entry name" value="CutC"/>
    <property type="match status" value="1"/>
</dbReference>
<feature type="region of interest" description="Disordered" evidence="3">
    <location>
        <begin position="198"/>
        <end position="230"/>
    </location>
</feature>
<name>A0A4R3YY00_9GAMM</name>
<dbReference type="InterPro" id="IPR005627">
    <property type="entry name" value="CutC-like"/>
</dbReference>
<sequence length="248" mass="26254">MTTLEIAAGSLVSARVAQEAGATRVELCASLESGGVTPSYGQIATVRDALRIPLYVLIRPRAGDFFYDGAERDTMLADIGHCVRAGCDGVVIGALDADGDVDMSFCRELIAEARGLGITFHRAFDVTRDQCEALERIVSLGCERVLTSGGMRSAWAGRERIAALVRQADARISIMAGAGVDPSNVAALVAETRVREVHASARKTQSPATRFLPADDLGMGSSPSESDDATIRRLLVALDETGGRDQKS</sequence>
<dbReference type="GO" id="GO:0005737">
    <property type="term" value="C:cytoplasm"/>
    <property type="evidence" value="ECO:0007669"/>
    <property type="project" value="UniProtKB-SubCell"/>
</dbReference>
<accession>A0A4R3YY00</accession>
<proteinExistence type="inferred from homology"/>
<keyword evidence="2" id="KW-0963">Cytoplasm</keyword>
<dbReference type="OrthoDB" id="9815677at2"/>
<dbReference type="AlphaFoldDB" id="A0A4R3YY00"/>
<evidence type="ECO:0000313" key="5">
    <source>
        <dbReference type="Proteomes" id="UP000295645"/>
    </source>
</evidence>
<dbReference type="PANTHER" id="PTHR12598:SF0">
    <property type="entry name" value="COPPER HOMEOSTASIS PROTEIN CUTC HOMOLOG"/>
    <property type="match status" value="1"/>
</dbReference>